<dbReference type="STRING" id="1004156.AYP45_01350"/>
<dbReference type="Proteomes" id="UP000189681">
    <property type="component" value="Unassembled WGS sequence"/>
</dbReference>
<sequence length="74" mass="8219">MNYLQSWKIRLISFTIILLCTGIFSMANICAHQGCQDAHKDKVCPEHGVPESGCASCNPAMKNSSYEELLKKTL</sequence>
<evidence type="ECO:0000313" key="2">
    <source>
        <dbReference type="Proteomes" id="UP000189681"/>
    </source>
</evidence>
<accession>A0A1V4AXF7</accession>
<organism evidence="1 2">
    <name type="scientific">Candidatus Brocadia carolinensis</name>
    <dbReference type="NCBI Taxonomy" id="1004156"/>
    <lineage>
        <taxon>Bacteria</taxon>
        <taxon>Pseudomonadati</taxon>
        <taxon>Planctomycetota</taxon>
        <taxon>Candidatus Brocadiia</taxon>
        <taxon>Candidatus Brocadiales</taxon>
        <taxon>Candidatus Brocadiaceae</taxon>
        <taxon>Candidatus Brocadia</taxon>
    </lineage>
</organism>
<proteinExistence type="predicted"/>
<name>A0A1V4AXF7_9BACT</name>
<evidence type="ECO:0000313" key="1">
    <source>
        <dbReference type="EMBL" id="OOP57806.1"/>
    </source>
</evidence>
<reference evidence="1 2" key="1">
    <citation type="journal article" date="2017" name="Water Res.">
        <title>Discovery and metagenomic analysis of an anammox bacterial enrichment related to Candidatus "Brocadia caroliniensis" in a full-scale glycerol-fed nitritation-denitritation separate centrate treatment process.</title>
        <authorList>
            <person name="Park H."/>
            <person name="Brotto A.C."/>
            <person name="van Loosdrecht M.C."/>
            <person name="Chandran K."/>
        </authorList>
    </citation>
    <scope>NUCLEOTIDE SEQUENCE [LARGE SCALE GENOMIC DNA]</scope>
    <source>
        <strain evidence="1">26THWARD</strain>
    </source>
</reference>
<dbReference type="EMBL" id="AYTS01000013">
    <property type="protein sequence ID" value="OOP57806.1"/>
    <property type="molecule type" value="Genomic_DNA"/>
</dbReference>
<protein>
    <submittedName>
        <fullName evidence="1">Uncharacterized protein</fullName>
    </submittedName>
</protein>
<comment type="caution">
    <text evidence="1">The sequence shown here is derived from an EMBL/GenBank/DDBJ whole genome shotgun (WGS) entry which is preliminary data.</text>
</comment>
<gene>
    <name evidence="1" type="ORF">AYP45_01350</name>
</gene>
<dbReference type="AlphaFoldDB" id="A0A1V4AXF7"/>